<evidence type="ECO:0000313" key="1">
    <source>
        <dbReference type="EMBL" id="CAB4731153.1"/>
    </source>
</evidence>
<dbReference type="EMBL" id="CAFBLJ010000147">
    <property type="protein sequence ID" value="CAB4882426.1"/>
    <property type="molecule type" value="Genomic_DNA"/>
</dbReference>
<name>A0A6J6S8S7_9ZZZZ</name>
<evidence type="ECO:0000313" key="2">
    <source>
        <dbReference type="EMBL" id="CAB4786943.1"/>
    </source>
</evidence>
<accession>A0A6J6S8S7</accession>
<gene>
    <name evidence="1" type="ORF">UFOPK2658_01696</name>
    <name evidence="2" type="ORF">UFOPK2880_01775</name>
    <name evidence="3" type="ORF">UFOPK3004_01692</name>
    <name evidence="4" type="ORF">UFOPK3304_01777</name>
    <name evidence="5" type="ORF">UFOPK3494_01832</name>
</gene>
<evidence type="ECO:0000313" key="4">
    <source>
        <dbReference type="EMBL" id="CAB4882426.1"/>
    </source>
</evidence>
<evidence type="ECO:0000313" key="3">
    <source>
        <dbReference type="EMBL" id="CAB4818340.1"/>
    </source>
</evidence>
<protein>
    <submittedName>
        <fullName evidence="1">Unannotated protein</fullName>
    </submittedName>
</protein>
<reference evidence="1" key="1">
    <citation type="submission" date="2020-05" db="EMBL/GenBank/DDBJ databases">
        <authorList>
            <person name="Chiriac C."/>
            <person name="Salcher M."/>
            <person name="Ghai R."/>
            <person name="Kavagutti S V."/>
        </authorList>
    </citation>
    <scope>NUCLEOTIDE SEQUENCE</scope>
</reference>
<evidence type="ECO:0000313" key="5">
    <source>
        <dbReference type="EMBL" id="CAB4916358.1"/>
    </source>
</evidence>
<dbReference type="AlphaFoldDB" id="A0A6J6S8S7"/>
<organism evidence="1">
    <name type="scientific">freshwater metagenome</name>
    <dbReference type="NCBI Taxonomy" id="449393"/>
    <lineage>
        <taxon>unclassified sequences</taxon>
        <taxon>metagenomes</taxon>
        <taxon>ecological metagenomes</taxon>
    </lineage>
</organism>
<sequence>MAFGQPAGPPASHSQMKQLLELLNAAGHTDFRDARGPMQFNQRQAGGKFTRQEAEDFIAQLEAEAELLIDTPPEVVVARSIKPTPRVTSSEKTVRDLPDSVLAAELQRRGWIVVEP</sequence>
<dbReference type="EMBL" id="CAEZZP010000164">
    <property type="protein sequence ID" value="CAB4786943.1"/>
    <property type="molecule type" value="Genomic_DNA"/>
</dbReference>
<proteinExistence type="predicted"/>
<dbReference type="EMBL" id="CAFAAL010000211">
    <property type="protein sequence ID" value="CAB4818340.1"/>
    <property type="molecule type" value="Genomic_DNA"/>
</dbReference>
<dbReference type="EMBL" id="CAFBMF010000204">
    <property type="protein sequence ID" value="CAB4916358.1"/>
    <property type="molecule type" value="Genomic_DNA"/>
</dbReference>
<dbReference type="EMBL" id="CAEZYH010000109">
    <property type="protein sequence ID" value="CAB4731153.1"/>
    <property type="molecule type" value="Genomic_DNA"/>
</dbReference>